<sequence>MTAPDFNLATIFDRPGVHTDIFKVTPEIAARWLERNTRNRALRETGVQRWLSDMENGRWVLNGDTIRFSRDGVLLDGQHRLTALTRMPSDTTLEMVVVTGLEPEAQDTMDIGGGRGVKDILALNEVADSDFIAPAIKQIILYETGGFFRRNSAATLTHTAIVQYVGDHPDEVEFLSQNRALIKSIDAIPRASACFAVVAWRKHPAETLEFFDRLRLRTGLELGDPVLTLDKRLRKVRDTRENLTVPDYVALLTQAFNAFVKGERKLRFIRPAGGRWTAETFPEVKD</sequence>
<evidence type="ECO:0000313" key="2">
    <source>
        <dbReference type="Proteomes" id="UP000037594"/>
    </source>
</evidence>
<organism evidence="1 2">
    <name type="scientific">Mycolicibacterium conceptionense</name>
    <dbReference type="NCBI Taxonomy" id="451644"/>
    <lineage>
        <taxon>Bacteria</taxon>
        <taxon>Bacillati</taxon>
        <taxon>Actinomycetota</taxon>
        <taxon>Actinomycetes</taxon>
        <taxon>Mycobacteriales</taxon>
        <taxon>Mycobacteriaceae</taxon>
        <taxon>Mycolicibacterium</taxon>
    </lineage>
</organism>
<evidence type="ECO:0008006" key="3">
    <source>
        <dbReference type="Google" id="ProtNLM"/>
    </source>
</evidence>
<name>A0A0J8UEF5_9MYCO</name>
<gene>
    <name evidence="1" type="ORF">ACT17_06420</name>
</gene>
<dbReference type="EMBL" id="LFOD01000003">
    <property type="protein sequence ID" value="KMV19666.1"/>
    <property type="molecule type" value="Genomic_DNA"/>
</dbReference>
<comment type="caution">
    <text evidence="1">The sequence shown here is derived from an EMBL/GenBank/DDBJ whole genome shotgun (WGS) entry which is preliminary data.</text>
</comment>
<protein>
    <recommendedName>
        <fullName evidence="3">DGQHR domain-containing protein</fullName>
    </recommendedName>
</protein>
<dbReference type="Proteomes" id="UP000037594">
    <property type="component" value="Unassembled WGS sequence"/>
</dbReference>
<dbReference type="PATRIC" id="fig|451644.5.peg.1316"/>
<dbReference type="OrthoDB" id="950695at2"/>
<proteinExistence type="predicted"/>
<accession>A0A0J8UEF5</accession>
<evidence type="ECO:0000313" key="1">
    <source>
        <dbReference type="EMBL" id="KMV19666.1"/>
    </source>
</evidence>
<dbReference type="AlphaFoldDB" id="A0A0J8UEF5"/>
<reference evidence="1 2" key="1">
    <citation type="submission" date="2015-06" db="EMBL/GenBank/DDBJ databases">
        <title>Genome sequence of Mycobacterium conceptionense strain MLE.</title>
        <authorList>
            <person name="Greninger A.L."/>
            <person name="Cunningham G."/>
            <person name="Chiu C.Y."/>
            <person name="Miller S."/>
        </authorList>
    </citation>
    <scope>NUCLEOTIDE SEQUENCE [LARGE SCALE GENOMIC DNA]</scope>
    <source>
        <strain evidence="1 2">MLE</strain>
    </source>
</reference>
<dbReference type="RefSeq" id="WP_048895610.1">
    <property type="nucleotide sequence ID" value="NZ_LFOD01000003.1"/>
</dbReference>